<dbReference type="Gene3D" id="3.40.50.12780">
    <property type="entry name" value="N-terminal domain of ligase-like"/>
    <property type="match status" value="1"/>
</dbReference>
<dbReference type="GO" id="GO:0031177">
    <property type="term" value="F:phosphopantetheine binding"/>
    <property type="evidence" value="ECO:0007669"/>
    <property type="project" value="InterPro"/>
</dbReference>
<dbReference type="Pfam" id="PF00550">
    <property type="entry name" value="PP-binding"/>
    <property type="match status" value="1"/>
</dbReference>
<keyword evidence="1" id="KW-0596">Phosphopantetheine</keyword>
<dbReference type="InterPro" id="IPR036736">
    <property type="entry name" value="ACP-like_sf"/>
</dbReference>
<evidence type="ECO:0000259" key="5">
    <source>
        <dbReference type="PROSITE" id="PS50075"/>
    </source>
</evidence>
<feature type="transmembrane region" description="Helical" evidence="4">
    <location>
        <begin position="670"/>
        <end position="698"/>
    </location>
</feature>
<dbReference type="SUPFAM" id="SSF51161">
    <property type="entry name" value="Trimeric LpxA-like enzymes"/>
    <property type="match status" value="3"/>
</dbReference>
<keyword evidence="7" id="KW-1185">Reference proteome</keyword>
<dbReference type="InterPro" id="IPR042099">
    <property type="entry name" value="ANL_N_sf"/>
</dbReference>
<keyword evidence="2" id="KW-0597">Phosphoprotein</keyword>
<evidence type="ECO:0000256" key="1">
    <source>
        <dbReference type="ARBA" id="ARBA00022450"/>
    </source>
</evidence>
<dbReference type="InterPro" id="IPR010071">
    <property type="entry name" value="AA_adenyl_dom"/>
</dbReference>
<dbReference type="Pfam" id="PF00501">
    <property type="entry name" value="AMP-binding"/>
    <property type="match status" value="1"/>
</dbReference>
<dbReference type="InterPro" id="IPR009081">
    <property type="entry name" value="PP-bd_ACP"/>
</dbReference>
<protein>
    <recommendedName>
        <fullName evidence="5">Carrier domain-containing protein</fullName>
    </recommendedName>
</protein>
<keyword evidence="4" id="KW-1133">Transmembrane helix</keyword>
<feature type="region of interest" description="Disordered" evidence="3">
    <location>
        <begin position="511"/>
        <end position="538"/>
    </location>
</feature>
<dbReference type="NCBIfam" id="TIGR02353">
    <property type="entry name" value="NRPS_term_dom"/>
    <property type="match status" value="1"/>
</dbReference>
<dbReference type="GO" id="GO:0043041">
    <property type="term" value="P:amino acid activation for nonribosomal peptide biosynthetic process"/>
    <property type="evidence" value="ECO:0007669"/>
    <property type="project" value="TreeGrafter"/>
</dbReference>
<dbReference type="EMBL" id="LT629701">
    <property type="protein sequence ID" value="SDM50956.1"/>
    <property type="molecule type" value="Genomic_DNA"/>
</dbReference>
<dbReference type="Gene3D" id="1.10.1200.10">
    <property type="entry name" value="ACP-like"/>
    <property type="match status" value="1"/>
</dbReference>
<reference evidence="6 7" key="1">
    <citation type="submission" date="2016-10" db="EMBL/GenBank/DDBJ databases">
        <authorList>
            <person name="de Groot N.N."/>
        </authorList>
    </citation>
    <scope>NUCLEOTIDE SEQUENCE [LARGE SCALE GENOMIC DNA]</scope>
    <source>
        <strain evidence="6 7">DSM 44149</strain>
    </source>
</reference>
<dbReference type="GO" id="GO:0044550">
    <property type="term" value="P:secondary metabolite biosynthetic process"/>
    <property type="evidence" value="ECO:0007669"/>
    <property type="project" value="TreeGrafter"/>
</dbReference>
<dbReference type="PROSITE" id="PS50075">
    <property type="entry name" value="CARRIER"/>
    <property type="match status" value="1"/>
</dbReference>
<feature type="transmembrane region" description="Helical" evidence="4">
    <location>
        <begin position="863"/>
        <end position="891"/>
    </location>
</feature>
<dbReference type="InterPro" id="IPR045851">
    <property type="entry name" value="AMP-bd_C_sf"/>
</dbReference>
<dbReference type="InterPro" id="IPR020806">
    <property type="entry name" value="PKS_PP-bd"/>
</dbReference>
<evidence type="ECO:0000256" key="4">
    <source>
        <dbReference type="SAM" id="Phobius"/>
    </source>
</evidence>
<dbReference type="SUPFAM" id="SSF47336">
    <property type="entry name" value="ACP-like"/>
    <property type="match status" value="1"/>
</dbReference>
<dbReference type="SUPFAM" id="SSF56801">
    <property type="entry name" value="Acetyl-CoA synthetase-like"/>
    <property type="match status" value="1"/>
</dbReference>
<dbReference type="GO" id="GO:0005737">
    <property type="term" value="C:cytoplasm"/>
    <property type="evidence" value="ECO:0007669"/>
    <property type="project" value="TreeGrafter"/>
</dbReference>
<evidence type="ECO:0000256" key="3">
    <source>
        <dbReference type="SAM" id="MobiDB-lite"/>
    </source>
</evidence>
<feature type="domain" description="Carrier" evidence="5">
    <location>
        <begin position="537"/>
        <end position="610"/>
    </location>
</feature>
<keyword evidence="4" id="KW-0472">Membrane</keyword>
<feature type="transmembrane region" description="Helical" evidence="4">
    <location>
        <begin position="1135"/>
        <end position="1160"/>
    </location>
</feature>
<accession>A0A1G9TTD6</accession>
<feature type="transmembrane region" description="Helical" evidence="4">
    <location>
        <begin position="1106"/>
        <end position="1129"/>
    </location>
</feature>
<dbReference type="eggNOG" id="COG1020">
    <property type="taxonomic scope" value="Bacteria"/>
</dbReference>
<proteinExistence type="predicted"/>
<dbReference type="PANTHER" id="PTHR45527:SF1">
    <property type="entry name" value="FATTY ACID SYNTHASE"/>
    <property type="match status" value="1"/>
</dbReference>
<evidence type="ECO:0000256" key="2">
    <source>
        <dbReference type="ARBA" id="ARBA00022553"/>
    </source>
</evidence>
<dbReference type="STRING" id="211114.SAMN04489726_1986"/>
<dbReference type="SMART" id="SM00823">
    <property type="entry name" value="PKS_PP"/>
    <property type="match status" value="1"/>
</dbReference>
<dbReference type="CDD" id="cd05930">
    <property type="entry name" value="A_NRPS"/>
    <property type="match status" value="1"/>
</dbReference>
<dbReference type="eggNOG" id="COG0110">
    <property type="taxonomic scope" value="Bacteria"/>
</dbReference>
<dbReference type="InterPro" id="IPR000873">
    <property type="entry name" value="AMP-dep_synth/lig_dom"/>
</dbReference>
<name>A0A1G9TTD6_ALLAB</name>
<dbReference type="InterPro" id="IPR011004">
    <property type="entry name" value="Trimer_LpxA-like_sf"/>
</dbReference>
<feature type="transmembrane region" description="Helical" evidence="4">
    <location>
        <begin position="897"/>
        <end position="925"/>
    </location>
</feature>
<dbReference type="InterPro" id="IPR020845">
    <property type="entry name" value="AMP-binding_CS"/>
</dbReference>
<evidence type="ECO:0000313" key="7">
    <source>
        <dbReference type="Proteomes" id="UP000183376"/>
    </source>
</evidence>
<dbReference type="PANTHER" id="PTHR45527">
    <property type="entry name" value="NONRIBOSOMAL PEPTIDE SYNTHETASE"/>
    <property type="match status" value="1"/>
</dbReference>
<evidence type="ECO:0000313" key="6">
    <source>
        <dbReference type="EMBL" id="SDM50956.1"/>
    </source>
</evidence>
<dbReference type="PROSITE" id="PS00455">
    <property type="entry name" value="AMP_BINDING"/>
    <property type="match status" value="1"/>
</dbReference>
<dbReference type="NCBIfam" id="TIGR01733">
    <property type="entry name" value="AA-adenyl-dom"/>
    <property type="match status" value="1"/>
</dbReference>
<dbReference type="Gene3D" id="3.30.300.30">
    <property type="match status" value="1"/>
</dbReference>
<keyword evidence="4" id="KW-0812">Transmembrane</keyword>
<sequence>MSKSLAVTDVEKSGLLQITVPPTVPPWAPSRAGSMPGAVYPARPAAPTRTLCDVLGAAVATHPTAIAIDDGLVALSYAALAREVDDLGAHLRGAGVGAGDRVGVRAPSGTADLYISILAVLSVGAAYVPVDVDDPDERAELVWSEAGVCAVLGACRDLVPRAGAVPRGRPRAPEPDDDAWIIFTSGSTGTPKGVAVTHRSAAAFIDAEARLFLQDRPIGPGDRVLAGLSVAFDASCEEMWLAWRHGACLTPAPRALVRSGADLGPWLVERGVTVVSTVPTLAALWPAETLERVRLVILGGEACPAELADRLDDGVREVWNTYGPTEATVVACAARLVGDEVVRIGLPLDGWLLAVVDQQGRPVRWGETGELVIGGVGLGRYLDAAKDAERYAALPSLGWERCYRTGDLVRAERQGLVFAGRADDQVKIGGRRVELGEIDAALQSLPGVAAAATAVRRSAAGTPVLVGYLVAEDDVTLEAGRVRRLLGERLPAALVPRIALLDTLPTRTSGKVDRDALPWPLPSQAPPADRREEAPADELTGTEKWLAEQWADVLGVPARAESDFFDLGGTSLAAAQLVSVLRRRYRGVSVADVYHRSTLRELAARLDELGGEVRAARQVRPTSRWAGLVQTLLQAVLYTLAGARWLFGLLVLFNVIELVSPFAWTFHTSWWLLVPAWLAVFSPPGRWVIVTAGARLLCRRLRPGRYRRGGPTHLRLWAAERLAVVFSAASFTGTPLAGLYAWALGCRVGKNVQLHSLPPVTGLATFGDGCAVESEVDLAGWWLDGDVLHVGELVIGAGASVGGRSAVMPGADIGDRAEVLPGSVVNGPVPAEERWSGSPLRKVGVAGESWPAPRTGRSLRWGLAYLLSGPITGIFLLLAAIPSVVLLVVLLRDDQTLGAVLVDLLLAAPVMTIMSMACYTVLLAVTVRVVGRGLVAGCHPASGGVAWRAWLTERLVDGARFTLFPFYASLFTPVWLRMLGARIGRNVEASTVLAIPKLMSVGEGGFLADDTLVAPYELRGGWLRLGGTDIGERAFVGNSGIVGPERTVAEGALVGVLSDTPAETDPHSSWLGRPPIRLPRVAEPGDPSRTFHPPKRLVLARACVELCRLVPVMVSVLLSQVTLVAFAVLVGSFGILTTLAVGGVVLFAAGITAALVTTVAKWALVGRFRGGEHPLWSSFVWRNELFDNFVEMLAVPWFVSSALGTPALNLWLRSLGARIGRGVWCETYWLPETDLVELGDGATVNRGTVLQTHLFHDRVMRLDRVRLDKGATLGPRSIVLPGATVEQATTIGPASLVMRGETVPAATRWCGNPIGAWHEE</sequence>
<dbReference type="Gene3D" id="2.160.10.10">
    <property type="entry name" value="Hexapeptide repeat proteins"/>
    <property type="match status" value="2"/>
</dbReference>
<dbReference type="InterPro" id="IPR012728">
    <property type="entry name" value="Pls/PosA_C"/>
</dbReference>
<dbReference type="Proteomes" id="UP000183376">
    <property type="component" value="Chromosome I"/>
</dbReference>
<gene>
    <name evidence="6" type="ORF">SAMN04489726_1986</name>
</gene>
<feature type="transmembrane region" description="Helical" evidence="4">
    <location>
        <begin position="645"/>
        <end position="664"/>
    </location>
</feature>
<organism evidence="6 7">
    <name type="scientific">Allokutzneria albata</name>
    <name type="common">Kibdelosporangium albatum</name>
    <dbReference type="NCBI Taxonomy" id="211114"/>
    <lineage>
        <taxon>Bacteria</taxon>
        <taxon>Bacillati</taxon>
        <taxon>Actinomycetota</taxon>
        <taxon>Actinomycetes</taxon>
        <taxon>Pseudonocardiales</taxon>
        <taxon>Pseudonocardiaceae</taxon>
        <taxon>Allokutzneria</taxon>
    </lineage>
</organism>